<proteinExistence type="predicted"/>
<evidence type="ECO:0000259" key="6">
    <source>
        <dbReference type="Pfam" id="PF13515"/>
    </source>
</evidence>
<name>A0A3N9WNN8_9ACTN</name>
<reference evidence="7 8" key="1">
    <citation type="submission" date="2018-05" db="EMBL/GenBank/DDBJ databases">
        <title>Micromonospora from Atacama Desert.</title>
        <authorList>
            <person name="Carro L."/>
            <person name="Goodfellow M."/>
            <person name="Klenk H.-P."/>
        </authorList>
    </citation>
    <scope>NUCLEOTIDE SEQUENCE [LARGE SCALE GENOMIC DNA]</scope>
    <source>
        <strain evidence="7 8">LB39</strain>
    </source>
</reference>
<feature type="domain" description="Integral membrane bound transporter" evidence="6">
    <location>
        <begin position="49"/>
        <end position="172"/>
    </location>
</feature>
<gene>
    <name evidence="7" type="ORF">DLJ59_15255</name>
</gene>
<evidence type="ECO:0000256" key="2">
    <source>
        <dbReference type="ARBA" id="ARBA00022692"/>
    </source>
</evidence>
<feature type="transmembrane region" description="Helical" evidence="5">
    <location>
        <begin position="64"/>
        <end position="83"/>
    </location>
</feature>
<comment type="caution">
    <text evidence="7">The sequence shown here is derived from an EMBL/GenBank/DDBJ whole genome shotgun (WGS) entry which is preliminary data.</text>
</comment>
<evidence type="ECO:0000256" key="3">
    <source>
        <dbReference type="ARBA" id="ARBA00022989"/>
    </source>
</evidence>
<protein>
    <submittedName>
        <fullName evidence="7">FUSC family protein</fullName>
    </submittedName>
</protein>
<keyword evidence="4 5" id="KW-0472">Membrane</keyword>
<keyword evidence="3 5" id="KW-1133">Transmembrane helix</keyword>
<keyword evidence="2 5" id="KW-0812">Transmembrane</keyword>
<dbReference type="GO" id="GO:0016020">
    <property type="term" value="C:membrane"/>
    <property type="evidence" value="ECO:0007669"/>
    <property type="project" value="UniProtKB-SubCell"/>
</dbReference>
<keyword evidence="8" id="KW-1185">Reference proteome</keyword>
<accession>A0A3N9WNN8</accession>
<dbReference type="Proteomes" id="UP000282312">
    <property type="component" value="Unassembled WGS sequence"/>
</dbReference>
<evidence type="ECO:0000256" key="5">
    <source>
        <dbReference type="SAM" id="Phobius"/>
    </source>
</evidence>
<feature type="transmembrane region" description="Helical" evidence="5">
    <location>
        <begin position="88"/>
        <end position="108"/>
    </location>
</feature>
<organism evidence="7 8">
    <name type="scientific">Micromonospora inaquosa</name>
    <dbReference type="NCBI Taxonomy" id="2203716"/>
    <lineage>
        <taxon>Bacteria</taxon>
        <taxon>Bacillati</taxon>
        <taxon>Actinomycetota</taxon>
        <taxon>Actinomycetes</taxon>
        <taxon>Micromonosporales</taxon>
        <taxon>Micromonosporaceae</taxon>
        <taxon>Micromonospora</taxon>
    </lineage>
</organism>
<dbReference type="EMBL" id="QGSZ01000206">
    <property type="protein sequence ID" value="RQX02501.1"/>
    <property type="molecule type" value="Genomic_DNA"/>
</dbReference>
<dbReference type="Pfam" id="PF13515">
    <property type="entry name" value="FUSC_2"/>
    <property type="match status" value="1"/>
</dbReference>
<evidence type="ECO:0000313" key="8">
    <source>
        <dbReference type="Proteomes" id="UP000282312"/>
    </source>
</evidence>
<feature type="transmembrane region" description="Helical" evidence="5">
    <location>
        <begin position="159"/>
        <end position="179"/>
    </location>
</feature>
<evidence type="ECO:0000256" key="1">
    <source>
        <dbReference type="ARBA" id="ARBA00004141"/>
    </source>
</evidence>
<evidence type="ECO:0000313" key="7">
    <source>
        <dbReference type="EMBL" id="RQX02501.1"/>
    </source>
</evidence>
<sequence length="380" mass="40331">MFARVAPAESPGSPVGRLRSRLAKASRAAYRRFRTYLIIGVQAGLAAALAWVIAHQLLRIEEPTFAPGAAVAVIGASLARRALRTVELLLGIGVGIAAGDLLIALIGTGAWQTGIIVFLAVTGAAAARGTGLLMTQAGATAVLVATLTPANPDLELPRAINALVGGLVGLVVMLVLAPLNPLRTIRRVAGSALDLFARQMTACAEALANGDASQAEAVLDQMRNSESKLIQLREAVSAADEVAQFSPLRWRRRRAVSAYRDGVKHMERAYRNSRTLARRAGTALRDAEPVPPDLPAAIEEYGASVRLLHREFLAGEEPVQARDRALSAVRLAGEACRQEIGFSGTIVVSQLRTVTNDLLRATGVRRDEARHLVRRAAAGH</sequence>
<dbReference type="OrthoDB" id="5198202at2"/>
<feature type="transmembrane region" description="Helical" evidence="5">
    <location>
        <begin position="36"/>
        <end position="58"/>
    </location>
</feature>
<feature type="transmembrane region" description="Helical" evidence="5">
    <location>
        <begin position="114"/>
        <end position="147"/>
    </location>
</feature>
<dbReference type="InterPro" id="IPR049453">
    <property type="entry name" value="Memb_transporter_dom"/>
</dbReference>
<dbReference type="AlphaFoldDB" id="A0A3N9WNN8"/>
<evidence type="ECO:0000256" key="4">
    <source>
        <dbReference type="ARBA" id="ARBA00023136"/>
    </source>
</evidence>
<comment type="subcellular location">
    <subcellularLocation>
        <location evidence="1">Membrane</location>
        <topology evidence="1">Multi-pass membrane protein</topology>
    </subcellularLocation>
</comment>
<dbReference type="RefSeq" id="WP_124773188.1">
    <property type="nucleotide sequence ID" value="NZ_QGSZ01000206.1"/>
</dbReference>